<gene>
    <name evidence="1" type="ORF">LEP1GSC202_1980</name>
</gene>
<dbReference type="Proteomes" id="UP000013996">
    <property type="component" value="Unassembled WGS sequence"/>
</dbReference>
<accession>A0A5E8HE72</accession>
<proteinExistence type="predicted"/>
<sequence>MARENLCAAQRNLRTQREMLAETAFFGISGWAWSLRSTYTVSFILGSVW</sequence>
<dbReference type="EMBL" id="AOGX02000015">
    <property type="protein sequence ID" value="EOQ88790.1"/>
    <property type="molecule type" value="Genomic_DNA"/>
</dbReference>
<protein>
    <submittedName>
        <fullName evidence="1">Uncharacterized protein</fullName>
    </submittedName>
</protein>
<reference evidence="1 2" key="1">
    <citation type="submission" date="2013-04" db="EMBL/GenBank/DDBJ databases">
        <authorList>
            <person name="Harkins D.M."/>
            <person name="Durkin A.S."/>
            <person name="Brinkac L.M."/>
            <person name="Haft D.H."/>
            <person name="Selengut J.D."/>
            <person name="Sanka R."/>
            <person name="DePew J."/>
            <person name="Purushe J."/>
            <person name="Hartskeerl R.A."/>
            <person name="Ahmed A."/>
            <person name="van der Linden H."/>
            <person name="Goris M.G.A."/>
            <person name="Vinetz J.M."/>
            <person name="Sutton G.G."/>
            <person name="Nierman W.C."/>
            <person name="Fouts D.E."/>
        </authorList>
    </citation>
    <scope>NUCLEOTIDE SEQUENCE [LARGE SCALE GENOMIC DNA]</scope>
    <source>
        <strain evidence="1 2">Sao Paulo</strain>
    </source>
</reference>
<organism evidence="1 2">
    <name type="scientific">Leptospira yanagawae serovar Saopaulo str. Sao Paulo = ATCC 700523</name>
    <dbReference type="NCBI Taxonomy" id="1249483"/>
    <lineage>
        <taxon>Bacteria</taxon>
        <taxon>Pseudomonadati</taxon>
        <taxon>Spirochaetota</taxon>
        <taxon>Spirochaetia</taxon>
        <taxon>Leptospirales</taxon>
        <taxon>Leptospiraceae</taxon>
        <taxon>Leptospira</taxon>
    </lineage>
</organism>
<dbReference type="AlphaFoldDB" id="A0A5E8HE72"/>
<comment type="caution">
    <text evidence="1">The sequence shown here is derived from an EMBL/GenBank/DDBJ whole genome shotgun (WGS) entry which is preliminary data.</text>
</comment>
<dbReference type="STRING" id="1249483.LEP1GSC202_1980"/>
<evidence type="ECO:0000313" key="2">
    <source>
        <dbReference type="Proteomes" id="UP000013996"/>
    </source>
</evidence>
<evidence type="ECO:0000313" key="1">
    <source>
        <dbReference type="EMBL" id="EOQ88790.1"/>
    </source>
</evidence>
<name>A0A5E8HE72_9LEPT</name>